<dbReference type="PROSITE" id="PS50943">
    <property type="entry name" value="HTH_CROC1"/>
    <property type="match status" value="1"/>
</dbReference>
<accession>I7I7P7</accession>
<feature type="domain" description="HTH cro/C1-type" evidence="5">
    <location>
        <begin position="74"/>
        <end position="128"/>
    </location>
</feature>
<evidence type="ECO:0000256" key="2">
    <source>
        <dbReference type="ARBA" id="ARBA00023125"/>
    </source>
</evidence>
<keyword evidence="2" id="KW-0238">DNA-binding</keyword>
<dbReference type="GO" id="GO:0005634">
    <property type="term" value="C:nucleus"/>
    <property type="evidence" value="ECO:0007669"/>
    <property type="project" value="TreeGrafter"/>
</dbReference>
<reference evidence="6 7" key="3">
    <citation type="journal article" date="2016" name="Sci. Rep.">
        <title>Genome-wide diversity and gene expression profiling of Babesia microti isolates identify polymorphic genes that mediate host-pathogen interactions.</title>
        <authorList>
            <person name="Silva J.C."/>
            <person name="Cornillot E."/>
            <person name="McCracken C."/>
            <person name="Usmani-Brown S."/>
            <person name="Dwivedi A."/>
            <person name="Ifeonu O.O."/>
            <person name="Crabtree J."/>
            <person name="Gotia H.T."/>
            <person name="Virji A.Z."/>
            <person name="Reynes C."/>
            <person name="Colinge J."/>
            <person name="Kumar V."/>
            <person name="Lawres L."/>
            <person name="Pazzi J.E."/>
            <person name="Pablo J.V."/>
            <person name="Hung C."/>
            <person name="Brancato J."/>
            <person name="Kumari P."/>
            <person name="Orvis J."/>
            <person name="Tretina K."/>
            <person name="Chibucos M."/>
            <person name="Ott S."/>
            <person name="Sadzewicz L."/>
            <person name="Sengamalay N."/>
            <person name="Shetty A.C."/>
            <person name="Su Q."/>
            <person name="Tallon L."/>
            <person name="Fraser C.M."/>
            <person name="Frutos R."/>
            <person name="Molina D.M."/>
            <person name="Krause P.J."/>
            <person name="Ben Mamoun C."/>
        </authorList>
    </citation>
    <scope>NUCLEOTIDE SEQUENCE [LARGE SCALE GENOMIC DNA]</scope>
    <source>
        <strain evidence="6 7">RI</strain>
    </source>
</reference>
<reference evidence="6 7" key="2">
    <citation type="journal article" date="2013" name="PLoS ONE">
        <title>Whole genome mapping and re-organization of the nuclear and mitochondrial genomes of Babesia microti isolates.</title>
        <authorList>
            <person name="Cornillot E."/>
            <person name="Dassouli A."/>
            <person name="Garg A."/>
            <person name="Pachikara N."/>
            <person name="Randazzo S."/>
            <person name="Depoix D."/>
            <person name="Carcy B."/>
            <person name="Delbecq S."/>
            <person name="Frutos R."/>
            <person name="Silva J.C."/>
            <person name="Sutton R."/>
            <person name="Krause P.J."/>
            <person name="Mamoun C.B."/>
        </authorList>
    </citation>
    <scope>NUCLEOTIDE SEQUENCE [LARGE SCALE GENOMIC DNA]</scope>
    <source>
        <strain evidence="6 7">RI</strain>
    </source>
</reference>
<dbReference type="KEGG" id="bmic:BMR1_01G00125"/>
<evidence type="ECO:0000313" key="7">
    <source>
        <dbReference type="Proteomes" id="UP000002899"/>
    </source>
</evidence>
<gene>
    <name evidence="6" type="ORF">BMR1_01G00125</name>
</gene>
<evidence type="ECO:0000256" key="3">
    <source>
        <dbReference type="ARBA" id="ARBA00023163"/>
    </source>
</evidence>
<feature type="region of interest" description="Disordered" evidence="4">
    <location>
        <begin position="1"/>
        <end position="30"/>
    </location>
</feature>
<dbReference type="InterPro" id="IPR013729">
    <property type="entry name" value="MBF1_N"/>
</dbReference>
<dbReference type="VEuPathDB" id="PiroplasmaDB:BMR1_01G00125"/>
<reference evidence="6 7" key="1">
    <citation type="journal article" date="2012" name="Nucleic Acids Res.">
        <title>Sequencing of the smallest Apicomplexan genome from the human pathogen Babesia microti.</title>
        <authorList>
            <person name="Cornillot E."/>
            <person name="Hadj-Kaddour K."/>
            <person name="Dassouli A."/>
            <person name="Noel B."/>
            <person name="Ranwez V."/>
            <person name="Vacherie B."/>
            <person name="Augagneur Y."/>
            <person name="Bres V."/>
            <person name="Duclos A."/>
            <person name="Randazzo S."/>
            <person name="Carcy B."/>
            <person name="Debierre-Grockiego F."/>
            <person name="Delbecq S."/>
            <person name="Moubri-Menage K."/>
            <person name="Shams-Eldin H."/>
            <person name="Usmani-Brown S."/>
            <person name="Bringaud F."/>
            <person name="Wincker P."/>
            <person name="Vivares C.P."/>
            <person name="Schwarz R.T."/>
            <person name="Schetters T.P."/>
            <person name="Krause P.J."/>
            <person name="Gorenflot A."/>
            <person name="Berry V."/>
            <person name="Barbe V."/>
            <person name="Ben Mamoun C."/>
        </authorList>
    </citation>
    <scope>NUCLEOTIDE SEQUENCE [LARGE SCALE GENOMIC DNA]</scope>
    <source>
        <strain evidence="6 7">RI</strain>
    </source>
</reference>
<evidence type="ECO:0000259" key="5">
    <source>
        <dbReference type="PROSITE" id="PS50943"/>
    </source>
</evidence>
<dbReference type="Gene3D" id="1.10.260.40">
    <property type="entry name" value="lambda repressor-like DNA-binding domains"/>
    <property type="match status" value="1"/>
</dbReference>
<dbReference type="SUPFAM" id="SSF47413">
    <property type="entry name" value="lambda repressor-like DNA-binding domains"/>
    <property type="match status" value="1"/>
</dbReference>
<dbReference type="GeneID" id="24423106"/>
<dbReference type="OrthoDB" id="10253401at2759"/>
<evidence type="ECO:0000256" key="1">
    <source>
        <dbReference type="ARBA" id="ARBA00023015"/>
    </source>
</evidence>
<keyword evidence="7" id="KW-1185">Reference proteome</keyword>
<dbReference type="PANTHER" id="PTHR10245:SF15">
    <property type="entry name" value="ENDOTHELIAL DIFFERENTIATION-RELATED FACTOR 1"/>
    <property type="match status" value="1"/>
</dbReference>
<dbReference type="InterPro" id="IPR010982">
    <property type="entry name" value="Lambda_DNA-bd_dom_sf"/>
</dbReference>
<dbReference type="PANTHER" id="PTHR10245">
    <property type="entry name" value="ENDOTHELIAL DIFFERENTIATION-RELATED FACTOR 1 MULTIPROTEIN BRIDGING FACTOR 1"/>
    <property type="match status" value="1"/>
</dbReference>
<dbReference type="Pfam" id="PF08523">
    <property type="entry name" value="MBF1"/>
    <property type="match status" value="1"/>
</dbReference>
<dbReference type="AlphaFoldDB" id="I7I7P7"/>
<keyword evidence="3" id="KW-0804">Transcription</keyword>
<dbReference type="RefSeq" id="XP_012647107.1">
    <property type="nucleotide sequence ID" value="XM_012791653.1"/>
</dbReference>
<dbReference type="EMBL" id="FO082871">
    <property type="protein sequence ID" value="CCF72498.1"/>
    <property type="molecule type" value="Genomic_DNA"/>
</dbReference>
<dbReference type="SMART" id="SM00530">
    <property type="entry name" value="HTH_XRE"/>
    <property type="match status" value="1"/>
</dbReference>
<protein>
    <submittedName>
        <fullName evidence="6">Transcription factor</fullName>
    </submittedName>
</protein>
<sequence>MSHQDWTPVVWKKNPPKGSTTKAKQAGEPVSVEKKFLAGQNKSGKKHPPNAVKIEQETENFRVERVGYSFRTALQKARLAKGLTQAQLAMNISESEALIKDYESGKGIPNVQVVQKINRALGVQLPSFKN</sequence>
<evidence type="ECO:0000256" key="4">
    <source>
        <dbReference type="SAM" id="MobiDB-lite"/>
    </source>
</evidence>
<dbReference type="OMA" id="GKNKSCK"/>
<proteinExistence type="predicted"/>
<keyword evidence="1" id="KW-0805">Transcription regulation</keyword>
<dbReference type="InterPro" id="IPR001387">
    <property type="entry name" value="Cro/C1-type_HTH"/>
</dbReference>
<dbReference type="Pfam" id="PF01381">
    <property type="entry name" value="HTH_3"/>
    <property type="match status" value="1"/>
</dbReference>
<dbReference type="Proteomes" id="UP000002899">
    <property type="component" value="Chromosome I"/>
</dbReference>
<dbReference type="CDD" id="cd00093">
    <property type="entry name" value="HTH_XRE"/>
    <property type="match status" value="1"/>
</dbReference>
<name>I7I7P7_BABMR</name>
<evidence type="ECO:0000313" key="6">
    <source>
        <dbReference type="EMBL" id="CCF72498.1"/>
    </source>
</evidence>
<dbReference type="GO" id="GO:0003677">
    <property type="term" value="F:DNA binding"/>
    <property type="evidence" value="ECO:0007669"/>
    <property type="project" value="UniProtKB-KW"/>
</dbReference>
<organism evidence="6 7">
    <name type="scientific">Babesia microti (strain RI)</name>
    <dbReference type="NCBI Taxonomy" id="1133968"/>
    <lineage>
        <taxon>Eukaryota</taxon>
        <taxon>Sar</taxon>
        <taxon>Alveolata</taxon>
        <taxon>Apicomplexa</taxon>
        <taxon>Aconoidasida</taxon>
        <taxon>Piroplasmida</taxon>
        <taxon>Babesiidae</taxon>
        <taxon>Babesia</taxon>
    </lineage>
</organism>